<keyword evidence="1" id="KW-0732">Signal</keyword>
<keyword evidence="3" id="KW-1185">Reference proteome</keyword>
<comment type="caution">
    <text evidence="2">The sequence shown here is derived from an EMBL/GenBank/DDBJ whole genome shotgun (WGS) entry which is preliminary data.</text>
</comment>
<evidence type="ECO:0000313" key="3">
    <source>
        <dbReference type="Proteomes" id="UP000477911"/>
    </source>
</evidence>
<proteinExistence type="predicted"/>
<accession>A0A6L7GBI2</accession>
<dbReference type="Proteomes" id="UP000477911">
    <property type="component" value="Unassembled WGS sequence"/>
</dbReference>
<reference evidence="2 3" key="1">
    <citation type="submission" date="2019-12" db="EMBL/GenBank/DDBJ databases">
        <authorList>
            <person name="Li M."/>
        </authorList>
    </citation>
    <scope>NUCLEOTIDE SEQUENCE [LARGE SCALE GENOMIC DNA]</scope>
    <source>
        <strain evidence="2 3">GBMRC 2024</strain>
    </source>
</reference>
<evidence type="ECO:0000313" key="2">
    <source>
        <dbReference type="EMBL" id="MXN20163.1"/>
    </source>
</evidence>
<feature type="signal peptide" evidence="1">
    <location>
        <begin position="1"/>
        <end position="22"/>
    </location>
</feature>
<evidence type="ECO:0008006" key="4">
    <source>
        <dbReference type="Google" id="ProtNLM"/>
    </source>
</evidence>
<dbReference type="AlphaFoldDB" id="A0A6L7GBI2"/>
<gene>
    <name evidence="2" type="ORF">GR170_20195</name>
</gene>
<dbReference type="RefSeq" id="WP_160896288.1">
    <property type="nucleotide sequence ID" value="NZ_WUMU01000024.1"/>
</dbReference>
<sequence length="204" mass="22128">MSRILVLCAAILALGACTIVNSNVTGSSAIPADLSPRTVFIQPGAETDPADPRWPVFAGKLAGALAEKDFAFVTERSAARLTARLGYRIGPGEKVTERVEVPEYGTIGFDRVTGKDGKTRRVPIRGLIGYRIEYRTRILYAREVTLEMTDTTTGKQVFTGRATSRDQCGDLAPVIGPMIASILKDFPRARNGLVVRADKQVCAW</sequence>
<dbReference type="EMBL" id="WUMU01000024">
    <property type="protein sequence ID" value="MXN20163.1"/>
    <property type="molecule type" value="Genomic_DNA"/>
</dbReference>
<organism evidence="2 3">
    <name type="scientific">Pseudooceanicola albus</name>
    <dbReference type="NCBI Taxonomy" id="2692189"/>
    <lineage>
        <taxon>Bacteria</taxon>
        <taxon>Pseudomonadati</taxon>
        <taxon>Pseudomonadota</taxon>
        <taxon>Alphaproteobacteria</taxon>
        <taxon>Rhodobacterales</taxon>
        <taxon>Paracoccaceae</taxon>
        <taxon>Pseudooceanicola</taxon>
    </lineage>
</organism>
<name>A0A6L7GBI2_9RHOB</name>
<feature type="chain" id="PRO_5026723420" description="DUF4136 domain-containing protein" evidence="1">
    <location>
        <begin position="23"/>
        <end position="204"/>
    </location>
</feature>
<protein>
    <recommendedName>
        <fullName evidence="4">DUF4136 domain-containing protein</fullName>
    </recommendedName>
</protein>
<dbReference type="PROSITE" id="PS51257">
    <property type="entry name" value="PROKAR_LIPOPROTEIN"/>
    <property type="match status" value="1"/>
</dbReference>
<evidence type="ECO:0000256" key="1">
    <source>
        <dbReference type="SAM" id="SignalP"/>
    </source>
</evidence>